<evidence type="ECO:0000256" key="1">
    <source>
        <dbReference type="SAM" id="MobiDB-lite"/>
    </source>
</evidence>
<feature type="region of interest" description="Disordered" evidence="1">
    <location>
        <begin position="376"/>
        <end position="407"/>
    </location>
</feature>
<feature type="compositionally biased region" description="Pro residues" evidence="1">
    <location>
        <begin position="384"/>
        <end position="396"/>
    </location>
</feature>
<keyword evidence="3" id="KW-0378">Hydrolase</keyword>
<dbReference type="Pfam" id="PF07486">
    <property type="entry name" value="Hydrolase_2"/>
    <property type="match status" value="1"/>
</dbReference>
<dbReference type="Proteomes" id="UP000249066">
    <property type="component" value="Unassembled WGS sequence"/>
</dbReference>
<proteinExistence type="predicted"/>
<comment type="caution">
    <text evidence="3">The sequence shown here is derived from an EMBL/GenBank/DDBJ whole genome shotgun (WGS) entry which is preliminary data.</text>
</comment>
<dbReference type="InterPro" id="IPR011105">
    <property type="entry name" value="Cell_wall_hydrolase_SleB"/>
</dbReference>
<organism evidence="3 4">
    <name type="scientific">Sphingomonas sanxanigenens</name>
    <dbReference type="NCBI Taxonomy" id="397260"/>
    <lineage>
        <taxon>Bacteria</taxon>
        <taxon>Pseudomonadati</taxon>
        <taxon>Pseudomonadota</taxon>
        <taxon>Alphaproteobacteria</taxon>
        <taxon>Sphingomonadales</taxon>
        <taxon>Sphingomonadaceae</taxon>
        <taxon>Sphingomonas</taxon>
    </lineage>
</organism>
<reference evidence="3 4" key="1">
    <citation type="submission" date="2017-08" db="EMBL/GenBank/DDBJ databases">
        <title>Infants hospitalized years apart are colonized by the same room-sourced microbial strains.</title>
        <authorList>
            <person name="Brooks B."/>
            <person name="Olm M.R."/>
            <person name="Firek B.A."/>
            <person name="Baker R."/>
            <person name="Thomas B.C."/>
            <person name="Morowitz M.J."/>
            <person name="Banfield J.F."/>
        </authorList>
    </citation>
    <scope>NUCLEOTIDE SEQUENCE [LARGE SCALE GENOMIC DNA]</scope>
    <source>
        <strain evidence="3">S2_018_000_R2_101</strain>
    </source>
</reference>
<dbReference type="InterPro" id="IPR042047">
    <property type="entry name" value="SleB_dom1"/>
</dbReference>
<sequence>MAIWAIPLLATAAILLGLASWWSSHAPQSPQAAAKLFKRAALPPPPPIEPLELRDLSRDDAVKINDAVPFVKGPVPPARPFRLSDKDEGYDRAVDCLASAMLYEAGSADDPGQRAVAQVVLNRLRHPAFPKTICGVVFQGAERTTGCQFTFTCDGALARTPPPSVWEDARRRAKEMLAGKVFRSVGYATHYHTNWVVPYWSETLDKIAAVNTHLFFRWTGWWGTPGAFRFGEEGPEPTIGKLAFLSPAHKATTDALKVDPAVLGIDALAILPASKARKMTAVSVAGDTFLVVLDGKASPDSYPALALQTCGDRPFCKLMGWTDPARAAAALPLSEQQIAAQSFSYLRNRSNGFEKMLWNCRQFKRADPAQCMKPAALPVTPRTAPAPAPSGSPTPPRVRDAANPPAA</sequence>
<dbReference type="EMBL" id="QFNN01000013">
    <property type="protein sequence ID" value="PZO91199.1"/>
    <property type="molecule type" value="Genomic_DNA"/>
</dbReference>
<evidence type="ECO:0000259" key="2">
    <source>
        <dbReference type="Pfam" id="PF07486"/>
    </source>
</evidence>
<dbReference type="AlphaFoldDB" id="A0A2W5AFY6"/>
<dbReference type="Gene3D" id="1.10.10.2520">
    <property type="entry name" value="Cell wall hydrolase SleB, domain 1"/>
    <property type="match status" value="1"/>
</dbReference>
<evidence type="ECO:0000313" key="3">
    <source>
        <dbReference type="EMBL" id="PZO91199.1"/>
    </source>
</evidence>
<gene>
    <name evidence="3" type="ORF">DI623_04155</name>
</gene>
<dbReference type="GO" id="GO:0016787">
    <property type="term" value="F:hydrolase activity"/>
    <property type="evidence" value="ECO:0007669"/>
    <property type="project" value="UniProtKB-KW"/>
</dbReference>
<feature type="domain" description="Cell wall hydrolase SleB" evidence="2">
    <location>
        <begin position="110"/>
        <end position="216"/>
    </location>
</feature>
<name>A0A2W5AFY6_9SPHN</name>
<protein>
    <submittedName>
        <fullName evidence="3">Cell wall hydrolase</fullName>
    </submittedName>
</protein>
<accession>A0A2W5AFY6</accession>
<evidence type="ECO:0000313" key="4">
    <source>
        <dbReference type="Proteomes" id="UP000249066"/>
    </source>
</evidence>